<dbReference type="InterPro" id="IPR053170">
    <property type="entry name" value="Transcription_regulator"/>
</dbReference>
<dbReference type="PANTHER" id="PTHR40031">
    <property type="entry name" value="HYPOTHETICAL MEMBRANE SPANNING PROTEIN"/>
    <property type="match status" value="1"/>
</dbReference>
<feature type="transmembrane region" description="Helical" evidence="1">
    <location>
        <begin position="112"/>
        <end position="132"/>
    </location>
</feature>
<feature type="transmembrane region" description="Helical" evidence="1">
    <location>
        <begin position="81"/>
        <end position="100"/>
    </location>
</feature>
<sequence length="353" mass="40362">MIHAKNLLQVIKISIDFSYFYRMDSFTQIALGIAIAEVCAGKKLKNKTVLYGAILGTIPDLDVVVGLFLNPVDAILIHRGISHSLFLFLFLSPVLGWIISKTERDKLNFVQATRMAFWCLFTHVLLDMFTSWGTQILWPLNYRFALKTIFVIDPLHTIPLVIALIMTCKTKNGVLRKKYITRGLSISSAYLLLSCFIKVYTLNQFEKALTKQGIQYTEIIVKPTAFNLILWNANVATSEDYLLSDYSLLDTQPILFTVYSKNKVLESQLKGNSDFEKLKKSSEGWYIISKKNQSLYFNDLRFGLLNDNPKNPQFAFSYQFIANKAELKAVEVPKNKRDGKRLLQKIVTRIKGN</sequence>
<keyword evidence="1" id="KW-0812">Transmembrane</keyword>
<protein>
    <submittedName>
        <fullName evidence="2">Inner membrane protein</fullName>
    </submittedName>
</protein>
<reference evidence="3" key="1">
    <citation type="submission" date="2016-10" db="EMBL/GenBank/DDBJ databases">
        <authorList>
            <person name="Varghese N."/>
            <person name="Submissions S."/>
        </authorList>
    </citation>
    <scope>NUCLEOTIDE SEQUENCE [LARGE SCALE GENOMIC DNA]</scope>
    <source>
        <strain evidence="3">CGMCC 1.2747</strain>
    </source>
</reference>
<dbReference type="PANTHER" id="PTHR40031:SF1">
    <property type="entry name" value="MEMBRANE-BOUND METAL-DEPENDENT HYDROLASE"/>
    <property type="match status" value="1"/>
</dbReference>
<evidence type="ECO:0000313" key="3">
    <source>
        <dbReference type="Proteomes" id="UP000199274"/>
    </source>
</evidence>
<accession>A0A1G8FRZ1</accession>
<dbReference type="STRING" id="178355.SAMN04488062_11625"/>
<feature type="transmembrane region" description="Helical" evidence="1">
    <location>
        <begin position="144"/>
        <end position="167"/>
    </location>
</feature>
<organism evidence="2 3">
    <name type="scientific">Flavobacterium omnivorum</name>
    <dbReference type="NCBI Taxonomy" id="178355"/>
    <lineage>
        <taxon>Bacteria</taxon>
        <taxon>Pseudomonadati</taxon>
        <taxon>Bacteroidota</taxon>
        <taxon>Flavobacteriia</taxon>
        <taxon>Flavobacteriales</taxon>
        <taxon>Flavobacteriaceae</taxon>
        <taxon>Flavobacterium</taxon>
    </lineage>
</organism>
<dbReference type="Pfam" id="PF04307">
    <property type="entry name" value="YdjM"/>
    <property type="match status" value="1"/>
</dbReference>
<dbReference type="InterPro" id="IPR007404">
    <property type="entry name" value="YdjM-like"/>
</dbReference>
<dbReference type="OrthoDB" id="9781927at2"/>
<proteinExistence type="predicted"/>
<dbReference type="Proteomes" id="UP000199274">
    <property type="component" value="Unassembled WGS sequence"/>
</dbReference>
<feature type="transmembrane region" description="Helical" evidence="1">
    <location>
        <begin position="49"/>
        <end position="69"/>
    </location>
</feature>
<name>A0A1G8FRZ1_9FLAO</name>
<dbReference type="EMBL" id="FNDB01000016">
    <property type="protein sequence ID" value="SDH84706.1"/>
    <property type="molecule type" value="Genomic_DNA"/>
</dbReference>
<keyword evidence="1" id="KW-1133">Transmembrane helix</keyword>
<dbReference type="AlphaFoldDB" id="A0A1G8FRZ1"/>
<gene>
    <name evidence="2" type="ORF">SAMN04488062_11625</name>
</gene>
<feature type="transmembrane region" description="Helical" evidence="1">
    <location>
        <begin position="179"/>
        <end position="200"/>
    </location>
</feature>
<evidence type="ECO:0000256" key="1">
    <source>
        <dbReference type="SAM" id="Phobius"/>
    </source>
</evidence>
<keyword evidence="1" id="KW-0472">Membrane</keyword>
<evidence type="ECO:0000313" key="2">
    <source>
        <dbReference type="EMBL" id="SDH84706.1"/>
    </source>
</evidence>
<keyword evidence="3" id="KW-1185">Reference proteome</keyword>